<dbReference type="EMBL" id="GL870879">
    <property type="protein sequence ID" value="EIJ88305.1"/>
    <property type="molecule type" value="Genomic_DNA"/>
</dbReference>
<proteinExistence type="predicted"/>
<feature type="active site" description="GMP-histidine intermediate" evidence="8">
    <location>
        <position position="458"/>
    </location>
</feature>
<keyword evidence="12" id="KW-1185">Reference proteome</keyword>
<feature type="binding site" evidence="9">
    <location>
        <position position="534"/>
    </location>
    <ligand>
        <name>GMP</name>
        <dbReference type="ChEBI" id="CHEBI:58115"/>
    </ligand>
</feature>
<dbReference type="HOGENOM" id="CLU_022279_0_1_1"/>
<feature type="binding site" evidence="10">
    <location>
        <position position="119"/>
    </location>
    <ligand>
        <name>Mn(2+)</name>
        <dbReference type="ChEBI" id="CHEBI:29035"/>
        <label>1</label>
    </ligand>
</feature>
<dbReference type="PANTHER" id="PTHR11118">
    <property type="entry name" value="RNA-SPLICING LIGASE RTCB HOMOLOG"/>
    <property type="match status" value="1"/>
</dbReference>
<feature type="binding site" evidence="9">
    <location>
        <position position="440"/>
    </location>
    <ligand>
        <name>GMP</name>
        <dbReference type="ChEBI" id="CHEBI:58115"/>
    </ligand>
</feature>
<dbReference type="VEuPathDB" id="MicrosporidiaDB:NEQG_01749"/>
<dbReference type="OMA" id="QTRGVEC"/>
<comment type="cofactor">
    <cofactor evidence="10">
        <name>Mn(2+)</name>
        <dbReference type="ChEBI" id="CHEBI:29035"/>
    </cofactor>
    <text evidence="10">Binds 2 manganese ions per subunit.</text>
</comment>
<keyword evidence="5 9" id="KW-0342">GTP-binding</keyword>
<evidence type="ECO:0000256" key="9">
    <source>
        <dbReference type="PIRSR" id="PIRSR601233-2"/>
    </source>
</evidence>
<dbReference type="STRING" id="935791.I3EGF8"/>
<dbReference type="InParanoid" id="I3EGF8"/>
<dbReference type="OrthoDB" id="10249697at2759"/>
<reference evidence="11" key="1">
    <citation type="submission" date="2011-01" db="EMBL/GenBank/DDBJ databases">
        <title>The Genome Sequence of Nematocida parisii strain ERTm3.</title>
        <authorList>
            <consortium name="The Broad Institute Genome Sequencing Platform"/>
            <consortium name="The Broad Institute Genome Sequencing Center for Infectious Disease"/>
            <person name="Cuomo C."/>
            <person name="Troemel E."/>
            <person name="Young S.K."/>
            <person name="Zeng Q."/>
            <person name="Gargeya S."/>
            <person name="Fitzgerald M."/>
            <person name="Haas B."/>
            <person name="Abouelleil A."/>
            <person name="Alvarado L."/>
            <person name="Arachchi H.M."/>
            <person name="Berlin A."/>
            <person name="Chapman S.B."/>
            <person name="Gearin G."/>
            <person name="Goldberg J."/>
            <person name="Griggs A."/>
            <person name="Gujja S."/>
            <person name="Hansen M."/>
            <person name="Heiman D."/>
            <person name="Howarth C."/>
            <person name="Larimer J."/>
            <person name="Lui A."/>
            <person name="MacDonald P.J.P."/>
            <person name="McCowen C."/>
            <person name="Montmayeur A."/>
            <person name="Murphy C."/>
            <person name="Neiman D."/>
            <person name="Pearson M."/>
            <person name="Priest M."/>
            <person name="Roberts A."/>
            <person name="Saif S."/>
            <person name="Shea T."/>
            <person name="Sisk P."/>
            <person name="Stolte C."/>
            <person name="Sykes S."/>
            <person name="Wortman J."/>
            <person name="Nusbaum C."/>
            <person name="Birren B."/>
        </authorList>
    </citation>
    <scope>NUCLEOTIDE SEQUENCE</scope>
    <source>
        <strain evidence="11">ERTm3</strain>
    </source>
</reference>
<comment type="catalytic activity">
    <reaction evidence="7">
        <text>a 3'-end 3'-phospho-ribonucleotide-RNA + a 5'-end dephospho-ribonucleoside-RNA + GTP = a ribonucleotidyl-ribonucleotide-RNA + GMP + diphosphate</text>
        <dbReference type="Rhea" id="RHEA:68076"/>
        <dbReference type="Rhea" id="RHEA-COMP:10463"/>
        <dbReference type="Rhea" id="RHEA-COMP:13936"/>
        <dbReference type="Rhea" id="RHEA-COMP:17355"/>
        <dbReference type="ChEBI" id="CHEBI:33019"/>
        <dbReference type="ChEBI" id="CHEBI:37565"/>
        <dbReference type="ChEBI" id="CHEBI:58115"/>
        <dbReference type="ChEBI" id="CHEBI:83062"/>
        <dbReference type="ChEBI" id="CHEBI:138284"/>
        <dbReference type="ChEBI" id="CHEBI:173118"/>
        <dbReference type="EC" id="6.5.1.8"/>
    </reaction>
</comment>
<dbReference type="InterPro" id="IPR036025">
    <property type="entry name" value="RtcB-like_sf"/>
</dbReference>
<evidence type="ECO:0000256" key="1">
    <source>
        <dbReference type="ARBA" id="ARBA00012726"/>
    </source>
</evidence>
<dbReference type="Proteomes" id="UP000002872">
    <property type="component" value="Unassembled WGS sequence"/>
</dbReference>
<evidence type="ECO:0000256" key="2">
    <source>
        <dbReference type="ARBA" id="ARBA00022598"/>
    </source>
</evidence>
<evidence type="ECO:0000256" key="4">
    <source>
        <dbReference type="ARBA" id="ARBA00022741"/>
    </source>
</evidence>
<evidence type="ECO:0000256" key="10">
    <source>
        <dbReference type="PIRSR" id="PIRSR601233-3"/>
    </source>
</evidence>
<organism evidence="11 12">
    <name type="scientific">Nematocida parisii (strain ERTm3)</name>
    <name type="common">Nematode killer fungus</name>
    <dbReference type="NCBI Taxonomy" id="935791"/>
    <lineage>
        <taxon>Eukaryota</taxon>
        <taxon>Fungi</taxon>
        <taxon>Fungi incertae sedis</taxon>
        <taxon>Microsporidia</taxon>
        <taxon>Nematocida</taxon>
    </lineage>
</organism>
<dbReference type="SUPFAM" id="SSF103365">
    <property type="entry name" value="Hypothetical protein PH1602"/>
    <property type="match status" value="1"/>
</dbReference>
<dbReference type="EC" id="6.5.1.8" evidence="1"/>
<feature type="binding site" evidence="10">
    <location>
        <position position="367"/>
    </location>
    <ligand>
        <name>Mn(2+)</name>
        <dbReference type="ChEBI" id="CHEBI:29035"/>
        <label>2</label>
    </ligand>
</feature>
<dbReference type="Pfam" id="PF01139">
    <property type="entry name" value="RtcB"/>
    <property type="match status" value="1"/>
</dbReference>
<gene>
    <name evidence="11" type="ORF">NEQG_01749</name>
</gene>
<keyword evidence="6 10" id="KW-0464">Manganese</keyword>
<feature type="binding site" evidence="10">
    <location>
        <position position="226"/>
    </location>
    <ligand>
        <name>Mn(2+)</name>
        <dbReference type="ChEBI" id="CHEBI:29035"/>
        <label>1</label>
    </ligand>
</feature>
<dbReference type="InterPro" id="IPR001233">
    <property type="entry name" value="RtcB"/>
</dbReference>
<dbReference type="PANTHER" id="PTHR11118:SF1">
    <property type="entry name" value="RNA-SPLICING LIGASE RTCB HOMOLOG"/>
    <property type="match status" value="1"/>
</dbReference>
<dbReference type="AlphaFoldDB" id="I3EGF8"/>
<evidence type="ECO:0000256" key="5">
    <source>
        <dbReference type="ARBA" id="ARBA00023134"/>
    </source>
</evidence>
<evidence type="ECO:0000256" key="3">
    <source>
        <dbReference type="ARBA" id="ARBA00022723"/>
    </source>
</evidence>
<dbReference type="GO" id="GO:0006396">
    <property type="term" value="P:RNA processing"/>
    <property type="evidence" value="ECO:0007669"/>
    <property type="project" value="InterPro"/>
</dbReference>
<keyword evidence="3 10" id="KW-0479">Metal-binding</keyword>
<dbReference type="GO" id="GO:0046872">
    <property type="term" value="F:metal ion binding"/>
    <property type="evidence" value="ECO:0007669"/>
    <property type="project" value="UniProtKB-KW"/>
</dbReference>
<evidence type="ECO:0000256" key="6">
    <source>
        <dbReference type="ARBA" id="ARBA00023211"/>
    </source>
</evidence>
<dbReference type="GO" id="GO:0005525">
    <property type="term" value="F:GTP binding"/>
    <property type="evidence" value="ECO:0007669"/>
    <property type="project" value="UniProtKB-KW"/>
</dbReference>
<name>I3EGF8_NEMP3</name>
<feature type="binding site" evidence="9">
    <location>
        <begin position="433"/>
        <end position="436"/>
    </location>
    <ligand>
        <name>GMP</name>
        <dbReference type="ChEBI" id="CHEBI:58115"/>
    </ligand>
</feature>
<feature type="binding site" evidence="9">
    <location>
        <begin position="458"/>
        <end position="461"/>
    </location>
    <ligand>
        <name>GMP</name>
        <dbReference type="ChEBI" id="CHEBI:58115"/>
    </ligand>
</feature>
<dbReference type="GO" id="GO:0170057">
    <property type="term" value="F:RNA ligase (GTP) activity"/>
    <property type="evidence" value="ECO:0007669"/>
    <property type="project" value="UniProtKB-EC"/>
</dbReference>
<feature type="binding site" evidence="9">
    <location>
        <begin position="225"/>
        <end position="229"/>
    </location>
    <ligand>
        <name>GMP</name>
        <dbReference type="ChEBI" id="CHEBI:58115"/>
    </ligand>
</feature>
<dbReference type="Gene3D" id="3.90.1860.10">
    <property type="entry name" value="tRNA-splicing ligase RtcB"/>
    <property type="match status" value="1"/>
</dbReference>
<feature type="binding site" evidence="10">
    <location>
        <position position="257"/>
    </location>
    <ligand>
        <name>Mn(2+)</name>
        <dbReference type="ChEBI" id="CHEBI:29035"/>
        <label>2</label>
    </ligand>
</feature>
<keyword evidence="2" id="KW-0436">Ligase</keyword>
<protein>
    <recommendedName>
        <fullName evidence="1">3'-phosphate/5'-hydroxy nucleic acid ligase</fullName>
        <ecNumber evidence="1">6.5.1.8</ecNumber>
    </recommendedName>
</protein>
<evidence type="ECO:0000313" key="12">
    <source>
        <dbReference type="Proteomes" id="UP000002872"/>
    </source>
</evidence>
<evidence type="ECO:0000256" key="7">
    <source>
        <dbReference type="ARBA" id="ARBA00047746"/>
    </source>
</evidence>
<feature type="binding site" evidence="9">
    <location>
        <begin position="367"/>
        <end position="368"/>
    </location>
    <ligand>
        <name>GMP</name>
        <dbReference type="ChEBI" id="CHEBI:58115"/>
    </ligand>
</feature>
<evidence type="ECO:0000313" key="11">
    <source>
        <dbReference type="EMBL" id="EIJ88305.1"/>
    </source>
</evidence>
<accession>I3EGF8</accession>
<dbReference type="GO" id="GO:0003972">
    <property type="term" value="F:RNA ligase (ATP) activity"/>
    <property type="evidence" value="ECO:0007669"/>
    <property type="project" value="TreeGrafter"/>
</dbReference>
<sequence length="535" mass="59358">MKDFLNDLKASIAESKKNGMLKDIQINQTGDHLTILQSTLNTTAGMFYSPSEYYHILTDGDSGDTLLDQLVQMLERPYLTRLIALPDAHAGKEFPVGISCSFDPTHPECRVVPEMIGFDINCGVRLWATNIKKSEFLPFREAFMTRAFEQIGIIDRPCPLPKEIDADKILERGIPYLIELGMATELDAMCTESQGCLPVSNVKKLLGQAPRAAVKKQLGTLGNGNHYVEIQVVNEIFDDKICKQLGLELDMVCISVHTGSRSVGGGAVSDLLKKCMRCESKYVHDEKVEIPINDPMAENYFEMVNACSNFAFCNRVMIGREVEEALKQTFEQSMGDTEETEVKDTRGVRNIKSGSSITMRVISDSAHNIVRLEERDGKKVLRIRKGSTQILPYGDKERSIARDINKTSLYNSESSMPDDSNKCTIYPHVVSVGGSMSTGSYVLSAGKNGESVDYVTCHGSGRILRRKDANKEITQEGLKNELESADVSMRVKNINKIREESSKAYKCIKKVVDYCEESGLSNKVCRLAPIGGIKG</sequence>
<evidence type="ECO:0000256" key="8">
    <source>
        <dbReference type="PIRSR" id="PIRSR601233-1"/>
    </source>
</evidence>
<keyword evidence="4 9" id="KW-0547">Nucleotide-binding</keyword>